<keyword evidence="3 9" id="KW-0732">Signal</keyword>
<dbReference type="UniPathway" id="UPA00219"/>
<gene>
    <name evidence="11" type="ORF">IV45_GL000559</name>
</gene>
<dbReference type="RefSeq" id="WP_057741246.1">
    <property type="nucleotide sequence ID" value="NZ_JQBW01000010.1"/>
</dbReference>
<dbReference type="PROSITE" id="PS52029">
    <property type="entry name" value="LD_TPASE"/>
    <property type="match status" value="1"/>
</dbReference>
<evidence type="ECO:0000256" key="2">
    <source>
        <dbReference type="ARBA" id="ARBA00022679"/>
    </source>
</evidence>
<dbReference type="SUPFAM" id="SSF141523">
    <property type="entry name" value="L,D-transpeptidase catalytic domain-like"/>
    <property type="match status" value="1"/>
</dbReference>
<dbReference type="GO" id="GO:0071972">
    <property type="term" value="F:peptidoglycan L,D-transpeptidase activity"/>
    <property type="evidence" value="ECO:0007669"/>
    <property type="project" value="TreeGrafter"/>
</dbReference>
<evidence type="ECO:0000256" key="8">
    <source>
        <dbReference type="SAM" id="MobiDB-lite"/>
    </source>
</evidence>
<dbReference type="STRING" id="396268.IV45_GL000559"/>
<organism evidence="11 12">
    <name type="scientific">Limosilactobacillus secaliphilus</name>
    <dbReference type="NCBI Taxonomy" id="396268"/>
    <lineage>
        <taxon>Bacteria</taxon>
        <taxon>Bacillati</taxon>
        <taxon>Bacillota</taxon>
        <taxon>Bacilli</taxon>
        <taxon>Lactobacillales</taxon>
        <taxon>Lactobacillaceae</taxon>
        <taxon>Limosilactobacillus</taxon>
    </lineage>
</organism>
<dbReference type="InterPro" id="IPR005490">
    <property type="entry name" value="LD_TPept_cat_dom"/>
</dbReference>
<evidence type="ECO:0000256" key="3">
    <source>
        <dbReference type="ARBA" id="ARBA00022729"/>
    </source>
</evidence>
<dbReference type="GO" id="GO:0018104">
    <property type="term" value="P:peptidoglycan-protein cross-linking"/>
    <property type="evidence" value="ECO:0007669"/>
    <property type="project" value="TreeGrafter"/>
</dbReference>
<evidence type="ECO:0000256" key="7">
    <source>
        <dbReference type="PROSITE-ProRule" id="PRU01373"/>
    </source>
</evidence>
<keyword evidence="12" id="KW-1185">Reference proteome</keyword>
<comment type="pathway">
    <text evidence="1 7">Cell wall biogenesis; peptidoglycan biosynthesis.</text>
</comment>
<dbReference type="EMBL" id="JQBW01000010">
    <property type="protein sequence ID" value="KRN58116.1"/>
    <property type="molecule type" value="Genomic_DNA"/>
</dbReference>
<dbReference type="Gene3D" id="2.40.440.10">
    <property type="entry name" value="L,D-transpeptidase catalytic domain-like"/>
    <property type="match status" value="1"/>
</dbReference>
<evidence type="ECO:0000313" key="12">
    <source>
        <dbReference type="Proteomes" id="UP000050934"/>
    </source>
</evidence>
<dbReference type="PANTHER" id="PTHR30582">
    <property type="entry name" value="L,D-TRANSPEPTIDASE"/>
    <property type="match status" value="1"/>
</dbReference>
<keyword evidence="5 7" id="KW-0573">Peptidoglycan synthesis</keyword>
<dbReference type="Pfam" id="PF03734">
    <property type="entry name" value="YkuD"/>
    <property type="match status" value="1"/>
</dbReference>
<dbReference type="PATRIC" id="fig|396268.3.peg.565"/>
<name>A0A0R2I8B8_9LACO</name>
<feature type="signal peptide" evidence="9">
    <location>
        <begin position="1"/>
        <end position="39"/>
    </location>
</feature>
<keyword evidence="4 7" id="KW-0133">Cell shape</keyword>
<evidence type="ECO:0000256" key="1">
    <source>
        <dbReference type="ARBA" id="ARBA00004752"/>
    </source>
</evidence>
<dbReference type="InterPro" id="IPR038063">
    <property type="entry name" value="Transpep_catalytic_dom"/>
</dbReference>
<dbReference type="NCBIfam" id="TIGR03715">
    <property type="entry name" value="KxYKxGKxW"/>
    <property type="match status" value="1"/>
</dbReference>
<dbReference type="OrthoDB" id="9816557at2"/>
<dbReference type="Proteomes" id="UP000050934">
    <property type="component" value="Unassembled WGS sequence"/>
</dbReference>
<keyword evidence="6 7" id="KW-0961">Cell wall biogenesis/degradation</keyword>
<reference evidence="11 12" key="1">
    <citation type="journal article" date="2015" name="Genome Announc.">
        <title>Expanding the biotechnology potential of lactobacilli through comparative genomics of 213 strains and associated genera.</title>
        <authorList>
            <person name="Sun Z."/>
            <person name="Harris H.M."/>
            <person name="McCann A."/>
            <person name="Guo C."/>
            <person name="Argimon S."/>
            <person name="Zhang W."/>
            <person name="Yang X."/>
            <person name="Jeffery I.B."/>
            <person name="Cooney J.C."/>
            <person name="Kagawa T.F."/>
            <person name="Liu W."/>
            <person name="Song Y."/>
            <person name="Salvetti E."/>
            <person name="Wrobel A."/>
            <person name="Rasinkangas P."/>
            <person name="Parkhill J."/>
            <person name="Rea M.C."/>
            <person name="O'Sullivan O."/>
            <person name="Ritari J."/>
            <person name="Douillard F.P."/>
            <person name="Paul Ross R."/>
            <person name="Yang R."/>
            <person name="Briner A.E."/>
            <person name="Felis G.E."/>
            <person name="de Vos W.M."/>
            <person name="Barrangou R."/>
            <person name="Klaenhammer T.R."/>
            <person name="Caufield P.W."/>
            <person name="Cui Y."/>
            <person name="Zhang H."/>
            <person name="O'Toole P.W."/>
        </authorList>
    </citation>
    <scope>NUCLEOTIDE SEQUENCE [LARGE SCALE GENOMIC DNA]</scope>
    <source>
        <strain evidence="11 12">DSM 17896</strain>
    </source>
</reference>
<keyword evidence="2" id="KW-0808">Transferase</keyword>
<dbReference type="CDD" id="cd16913">
    <property type="entry name" value="YkuD_like"/>
    <property type="match status" value="1"/>
</dbReference>
<dbReference type="GO" id="GO:0071555">
    <property type="term" value="P:cell wall organization"/>
    <property type="evidence" value="ECO:0007669"/>
    <property type="project" value="UniProtKB-UniRule"/>
</dbReference>
<sequence length="950" mass="104636">MLKKIHYKMYKSGKLWCTALLAGMALALGAGMNVTTAHAAEQPATAPTTVLAAQTAADNGQAQSASNSTASQAPATAVQSNTHYYDQNDHGNYANLDSWSLSDGHLQLAGWQATNQTKTMPYHYVIVYDASQNRELMRQAVEPVDRPDVQKVHNVYAANQSGFNTDFKLDNSQLQAVANDQLRIISRYSSQAQGGEGQRLDYWFDPINMDHGNYGYLDKLQVKDGQVTVSGWQATNQAVGRGYHWVILLANGHEIGRQLVTDQLDRTDVARAYPTVNNALHSGFSVSFPLTSLAGIQNLQVVSRWSNDGKNGEGARVDYWYNPVNVDQGNYASLDNMEGKDGKLLVSGWQATNQVSATDSHWLILFDASRKQEISRQKVTATARPDVAEAYPTIENAGKSGFSGEFVVPAAFAGDSLQIISRYSNDAKNGEGQHVDFWFPASSTQNAGYLDDFNLSEGQLTVSGWHATDASLAQQNRFLILYDNTAKRQVAVTKSAIVSRPDVAKSFGNIATAANSGFTGTFADAQLVPGHSYSVVSRYSTSAKGNGGNAGASFTDYWSNAFTLNQRAYYIDNFQAVCKHYQVSGWVADDNALAQPNAVVILLNHNNGQTRELARTKITDWADRDDVAAAFPSLYRSGKSGFSVNFDVDPATVTGDLQLVLRFYNDDQNADSDSSQWSQSYPTNAGFFDQVKVNGDHVTVSGWHVNSQSSRMPYSWLIVIQQGKGEIFRMNLGNGQANISRPDLLKYYGYVPGADHAGFNASFNLGGANKMNFYVIHRYSASTDGNSDYADVNSAMVYGDVMRHPIQWWMSSETVPYPDLSQLHDFWIHVRIGQNRVYLMDGNNVVYTMYCTAGRYVNGVSLTPTGTYYIQQERGDEFDYAFHWTSWKDHGVYLFHSVIFDGPWTGRIDPAEAAKLGVEPGSHGCIRLAMPDADWIQHHVPAGTKVVIDN</sequence>
<feature type="domain" description="L,D-TPase catalytic" evidence="10">
    <location>
        <begin position="826"/>
        <end position="949"/>
    </location>
</feature>
<evidence type="ECO:0000256" key="5">
    <source>
        <dbReference type="ARBA" id="ARBA00022984"/>
    </source>
</evidence>
<evidence type="ECO:0000313" key="11">
    <source>
        <dbReference type="EMBL" id="KRN58116.1"/>
    </source>
</evidence>
<evidence type="ECO:0000256" key="9">
    <source>
        <dbReference type="SAM" id="SignalP"/>
    </source>
</evidence>
<evidence type="ECO:0000256" key="6">
    <source>
        <dbReference type="ARBA" id="ARBA00023316"/>
    </source>
</evidence>
<proteinExistence type="predicted"/>
<feature type="chain" id="PRO_5006418215" evidence="9">
    <location>
        <begin position="40"/>
        <end position="950"/>
    </location>
</feature>
<protein>
    <submittedName>
        <fullName evidence="11">Kxykxgkxw signal domain protein</fullName>
    </submittedName>
</protein>
<dbReference type="GO" id="GO:0016740">
    <property type="term" value="F:transferase activity"/>
    <property type="evidence" value="ECO:0007669"/>
    <property type="project" value="UniProtKB-KW"/>
</dbReference>
<dbReference type="PANTHER" id="PTHR30582:SF2">
    <property type="entry name" value="L,D-TRANSPEPTIDASE YCIB-RELATED"/>
    <property type="match status" value="1"/>
</dbReference>
<comment type="caution">
    <text evidence="11">The sequence shown here is derived from an EMBL/GenBank/DDBJ whole genome shotgun (WGS) entry which is preliminary data.</text>
</comment>
<accession>A0A0R2I8B8</accession>
<evidence type="ECO:0000259" key="10">
    <source>
        <dbReference type="PROSITE" id="PS52029"/>
    </source>
</evidence>
<dbReference type="GO" id="GO:0005576">
    <property type="term" value="C:extracellular region"/>
    <property type="evidence" value="ECO:0007669"/>
    <property type="project" value="TreeGrafter"/>
</dbReference>
<feature type="active site" description="Nucleophile" evidence="7">
    <location>
        <position position="925"/>
    </location>
</feature>
<dbReference type="GO" id="GO:0008360">
    <property type="term" value="P:regulation of cell shape"/>
    <property type="evidence" value="ECO:0007669"/>
    <property type="project" value="UniProtKB-UniRule"/>
</dbReference>
<evidence type="ECO:0000256" key="4">
    <source>
        <dbReference type="ARBA" id="ARBA00022960"/>
    </source>
</evidence>
<dbReference type="AlphaFoldDB" id="A0A0R2I8B8"/>
<dbReference type="InterPro" id="IPR050979">
    <property type="entry name" value="LD-transpeptidase"/>
</dbReference>
<feature type="active site" description="Proton donor/acceptor" evidence="7">
    <location>
        <position position="896"/>
    </location>
</feature>
<feature type="region of interest" description="Disordered" evidence="8">
    <location>
        <begin position="55"/>
        <end position="77"/>
    </location>
</feature>
<dbReference type="InterPro" id="IPR022263">
    <property type="entry name" value="KxYKxGKxW"/>
</dbReference>
<dbReference type="Pfam" id="PF19258">
    <property type="entry name" value="KxYKxGKxW_sig"/>
    <property type="match status" value="1"/>
</dbReference>
<feature type="compositionally biased region" description="Low complexity" evidence="8">
    <location>
        <begin position="61"/>
        <end position="77"/>
    </location>
</feature>